<evidence type="ECO:0000256" key="1">
    <source>
        <dbReference type="SAM" id="MobiDB-lite"/>
    </source>
</evidence>
<dbReference type="EMBL" id="CP035758">
    <property type="protein sequence ID" value="QBD78814.1"/>
    <property type="molecule type" value="Genomic_DNA"/>
</dbReference>
<sequence length="206" mass="24817">MWPFDQNNQQMYQQYAQAYDSGNYYGLDHNQAWGYMQQFMQSAPEDMQQQIYQQHFAQMPYEQRTFLAQQVPPQYYMDPNNPWSMAQGFLRMGREQPSLLQRILSHPFLMGGILGLAGLVAKHMLTHHQNTMYGGQPQYGYDQNYPNQGYPNQGYPNQGYPNQGYQDQNLQQELNQVRREEQELRRELNEEERREEHHHHHRQDYY</sequence>
<organism evidence="2 3">
    <name type="scientific">Ktedonosporobacter rubrisoli</name>
    <dbReference type="NCBI Taxonomy" id="2509675"/>
    <lineage>
        <taxon>Bacteria</taxon>
        <taxon>Bacillati</taxon>
        <taxon>Chloroflexota</taxon>
        <taxon>Ktedonobacteria</taxon>
        <taxon>Ktedonobacterales</taxon>
        <taxon>Ktedonosporobacteraceae</taxon>
        <taxon>Ktedonosporobacter</taxon>
    </lineage>
</organism>
<gene>
    <name evidence="2" type="ORF">EPA93_23640</name>
</gene>
<evidence type="ECO:0000313" key="2">
    <source>
        <dbReference type="EMBL" id="QBD78814.1"/>
    </source>
</evidence>
<proteinExistence type="predicted"/>
<feature type="compositionally biased region" description="Basic and acidic residues" evidence="1">
    <location>
        <begin position="176"/>
        <end position="195"/>
    </location>
</feature>
<dbReference type="Proteomes" id="UP000290365">
    <property type="component" value="Chromosome"/>
</dbReference>
<dbReference type="AlphaFoldDB" id="A0A4P6JTN3"/>
<feature type="compositionally biased region" description="Basic residues" evidence="1">
    <location>
        <begin position="196"/>
        <end position="206"/>
    </location>
</feature>
<keyword evidence="3" id="KW-1185">Reference proteome</keyword>
<dbReference type="KEGG" id="kbs:EPA93_23640"/>
<reference evidence="2 3" key="1">
    <citation type="submission" date="2019-01" db="EMBL/GenBank/DDBJ databases">
        <title>Ktedonosporobacter rubrisoli SCAWS-G2.</title>
        <authorList>
            <person name="Huang Y."/>
            <person name="Yan B."/>
        </authorList>
    </citation>
    <scope>NUCLEOTIDE SEQUENCE [LARGE SCALE GENOMIC DNA]</scope>
    <source>
        <strain evidence="2 3">SCAWS-G2</strain>
    </source>
</reference>
<protein>
    <submittedName>
        <fullName evidence="2">Uncharacterized protein</fullName>
    </submittedName>
</protein>
<evidence type="ECO:0000313" key="3">
    <source>
        <dbReference type="Proteomes" id="UP000290365"/>
    </source>
</evidence>
<feature type="region of interest" description="Disordered" evidence="1">
    <location>
        <begin position="137"/>
        <end position="206"/>
    </location>
</feature>
<feature type="compositionally biased region" description="Polar residues" evidence="1">
    <location>
        <begin position="144"/>
        <end position="169"/>
    </location>
</feature>
<name>A0A4P6JTN3_KTERU</name>
<accession>A0A4P6JTN3</accession>
<dbReference type="RefSeq" id="WP_129889867.1">
    <property type="nucleotide sequence ID" value="NZ_CP035758.1"/>
</dbReference>
<dbReference type="OrthoDB" id="164837at2"/>